<dbReference type="InterPro" id="IPR000917">
    <property type="entry name" value="Sulfatase_N"/>
</dbReference>
<dbReference type="KEGG" id="hrr:HZS55_22295"/>
<comment type="similarity">
    <text evidence="1">Belongs to the sulfatase family.</text>
</comment>
<dbReference type="InterPro" id="IPR017850">
    <property type="entry name" value="Alkaline_phosphatase_core_sf"/>
</dbReference>
<proteinExistence type="inferred from homology"/>
<evidence type="ECO:0000313" key="4">
    <source>
        <dbReference type="Proteomes" id="UP000509667"/>
    </source>
</evidence>
<evidence type="ECO:0000259" key="2">
    <source>
        <dbReference type="Pfam" id="PF00884"/>
    </source>
</evidence>
<dbReference type="PANTHER" id="PTHR42693:SF33">
    <property type="entry name" value="ARYLSULFATASE"/>
    <property type="match status" value="1"/>
</dbReference>
<dbReference type="EMBL" id="CP058910">
    <property type="protein sequence ID" value="QLH79860.1"/>
    <property type="molecule type" value="Genomic_DNA"/>
</dbReference>
<dbReference type="PANTHER" id="PTHR42693">
    <property type="entry name" value="ARYLSULFATASE FAMILY MEMBER"/>
    <property type="match status" value="1"/>
</dbReference>
<dbReference type="OrthoDB" id="102174at2157"/>
<sequence>MAAQPNVVVVVADTTRVDDADDSQVAPTLAELATSGTRATQAVSAAPWTLPSHASLLTGAPPSEHGAHADHERLDDRLPVLPEPFRAAGYETVCVSNNTWLSAESGFDRGFDEFRQMWQLVQSDNALSELVDETEQSRARLVARKLFDGNPVVNAANTLYRQFVRDRSDDGAERSTNWIADWVTDRSSDDPFFLLVNYLEPHLEYRPPRETTERHLPEGATYEEAMEVPQKPWEFLAGDLDLSERDLALLRALYRGEITYFDEQLAALRTALQAAGEWEDTILVVTADHGENVGDHGMMDHQYCLYDTLVRVPLVLHGGAFTGGSDLEALVSLLDLPPTLLDAADIEAPEARERFHGTSFHPDAGTPAREFVVSEYVAPQPSMAALERNLGRVPEDLRTYDRSLRAIRTDEHKLIRGSDGSERLYDLDADPAEATDVSEARPDLVADLTDALDDWLDSVDAAGERGSVSIGAERKARLEQLGYLQ</sequence>
<accession>A0A7D5PCE1</accession>
<dbReference type="GO" id="GO:0004065">
    <property type="term" value="F:arylsulfatase activity"/>
    <property type="evidence" value="ECO:0007669"/>
    <property type="project" value="TreeGrafter"/>
</dbReference>
<dbReference type="RefSeq" id="WP_179909721.1">
    <property type="nucleotide sequence ID" value="NZ_CP058910.1"/>
</dbReference>
<dbReference type="Proteomes" id="UP000509667">
    <property type="component" value="Chromosome"/>
</dbReference>
<dbReference type="AlphaFoldDB" id="A0A7D5PCE1"/>
<name>A0A7D5PCE1_9EURY</name>
<evidence type="ECO:0000256" key="1">
    <source>
        <dbReference type="ARBA" id="ARBA00008779"/>
    </source>
</evidence>
<protein>
    <submittedName>
        <fullName evidence="3">Sulfatase</fullName>
    </submittedName>
</protein>
<dbReference type="Pfam" id="PF00884">
    <property type="entry name" value="Sulfatase"/>
    <property type="match status" value="1"/>
</dbReference>
<reference evidence="3 4" key="1">
    <citation type="submission" date="2020-07" db="EMBL/GenBank/DDBJ databases">
        <title>Halosimplex pelagicum sp. nov. and Halosimplex rubrum sp. nov., isolated from salted brown alga Laminaria, and emended description of the genus Halosimplex.</title>
        <authorList>
            <person name="Cui H."/>
        </authorList>
    </citation>
    <scope>NUCLEOTIDE SEQUENCE [LARGE SCALE GENOMIC DNA]</scope>
    <source>
        <strain evidence="3 4">R27</strain>
    </source>
</reference>
<evidence type="ECO:0000313" key="3">
    <source>
        <dbReference type="EMBL" id="QLH79860.1"/>
    </source>
</evidence>
<dbReference type="CDD" id="cd16148">
    <property type="entry name" value="sulfatase_like"/>
    <property type="match status" value="1"/>
</dbReference>
<feature type="domain" description="Sulfatase N-terminal" evidence="2">
    <location>
        <begin position="5"/>
        <end position="346"/>
    </location>
</feature>
<dbReference type="GeneID" id="56080656"/>
<dbReference type="Gene3D" id="3.40.720.10">
    <property type="entry name" value="Alkaline Phosphatase, subunit A"/>
    <property type="match status" value="1"/>
</dbReference>
<keyword evidence="4" id="KW-1185">Reference proteome</keyword>
<gene>
    <name evidence="3" type="ORF">HZS55_22295</name>
</gene>
<organism evidence="3 4">
    <name type="scientific">Halosimplex rubrum</name>
    <dbReference type="NCBI Taxonomy" id="869889"/>
    <lineage>
        <taxon>Archaea</taxon>
        <taxon>Methanobacteriati</taxon>
        <taxon>Methanobacteriota</taxon>
        <taxon>Stenosarchaea group</taxon>
        <taxon>Halobacteria</taxon>
        <taxon>Halobacteriales</taxon>
        <taxon>Haloarculaceae</taxon>
        <taxon>Halosimplex</taxon>
    </lineage>
</organism>
<dbReference type="SUPFAM" id="SSF53649">
    <property type="entry name" value="Alkaline phosphatase-like"/>
    <property type="match status" value="1"/>
</dbReference>
<dbReference type="InterPro" id="IPR050738">
    <property type="entry name" value="Sulfatase"/>
</dbReference>